<comment type="caution">
    <text evidence="1">The sequence shown here is derived from an EMBL/GenBank/DDBJ whole genome shotgun (WGS) entry which is preliminary data.</text>
</comment>
<dbReference type="EMBL" id="VSSQ01104628">
    <property type="protein sequence ID" value="MPN45040.1"/>
    <property type="molecule type" value="Genomic_DNA"/>
</dbReference>
<organism evidence="1">
    <name type="scientific">bioreactor metagenome</name>
    <dbReference type="NCBI Taxonomy" id="1076179"/>
    <lineage>
        <taxon>unclassified sequences</taxon>
        <taxon>metagenomes</taxon>
        <taxon>ecological metagenomes</taxon>
    </lineage>
</organism>
<evidence type="ECO:0000313" key="1">
    <source>
        <dbReference type="EMBL" id="MPN45040.1"/>
    </source>
</evidence>
<name>A0A645I1L0_9ZZZZ</name>
<reference evidence="1" key="1">
    <citation type="submission" date="2019-08" db="EMBL/GenBank/DDBJ databases">
        <authorList>
            <person name="Kucharzyk K."/>
            <person name="Murdoch R.W."/>
            <person name="Higgins S."/>
            <person name="Loffler F."/>
        </authorList>
    </citation>
    <scope>NUCLEOTIDE SEQUENCE</scope>
</reference>
<proteinExistence type="predicted"/>
<accession>A0A645I1L0</accession>
<gene>
    <name evidence="1" type="ORF">SDC9_192607</name>
</gene>
<dbReference type="AlphaFoldDB" id="A0A645I1L0"/>
<sequence>MLQIRVKDADVVTLCVLHPREHGGLFAEVAGKRDVLYPLVVLREFLDLRERVVPAAVVDKNQVKTVVGALRDDTAHFVVEQRQHIALVVAGDNQVNCFHPRFSSAKCCSAACSCKSSSIGSKFKLSSCSAVRVTSVSGVRPLPSKASLV</sequence>
<protein>
    <submittedName>
        <fullName evidence="1">Uncharacterized protein</fullName>
    </submittedName>
</protein>